<comment type="subcellular location">
    <subcellularLocation>
        <location evidence="1">Nucleus</location>
    </subcellularLocation>
</comment>
<keyword evidence="3" id="KW-0227">DNA damage</keyword>
<reference evidence="10" key="1">
    <citation type="journal article" date="2021" name="Elife">
        <title>Highly contiguous assemblies of 101 drosophilid genomes.</title>
        <authorList>
            <person name="Kim B.Y."/>
            <person name="Wang J.R."/>
            <person name="Miller D.E."/>
            <person name="Barmina O."/>
            <person name="Delaney E."/>
            <person name="Thompson A."/>
            <person name="Comeault A.A."/>
            <person name="Peede D."/>
            <person name="D'Agostino E.R."/>
            <person name="Pelaez J."/>
            <person name="Aguilar J.M."/>
            <person name="Haji D."/>
            <person name="Matsunaga T."/>
            <person name="Armstrong E.E."/>
            <person name="Zych M."/>
            <person name="Ogawa Y."/>
            <person name="Stamenkovic-Radak M."/>
            <person name="Jelic M."/>
            <person name="Veselinovic M.S."/>
            <person name="Tanaskovic M."/>
            <person name="Eric P."/>
            <person name="Gao J.J."/>
            <person name="Katoh T.K."/>
            <person name="Toda M.J."/>
            <person name="Watabe H."/>
            <person name="Watada M."/>
            <person name="Davis J.S."/>
            <person name="Moyle L.C."/>
            <person name="Manoli G."/>
            <person name="Bertolini E."/>
            <person name="Kostal V."/>
            <person name="Hawley R.S."/>
            <person name="Takahashi A."/>
            <person name="Jones C.D."/>
            <person name="Price D.K."/>
            <person name="Whiteman N."/>
            <person name="Kopp A."/>
            <person name="Matute D.R."/>
            <person name="Petrov D.A."/>
        </authorList>
    </citation>
    <scope>NUCLEOTIDE SEQUENCE [LARGE SCALE GENOMIC DNA]</scope>
</reference>
<keyword evidence="4" id="KW-0233">DNA recombination</keyword>
<dbReference type="PANTHER" id="PTHR21541">
    <property type="entry name" value="BTB POZ DOMAIN CONTAINING 12"/>
    <property type="match status" value="1"/>
</dbReference>
<feature type="region of interest" description="Disordered" evidence="8">
    <location>
        <begin position="382"/>
        <end position="411"/>
    </location>
</feature>
<dbReference type="GeneID" id="108037372"/>
<evidence type="ECO:0000256" key="1">
    <source>
        <dbReference type="ARBA" id="ARBA00004123"/>
    </source>
</evidence>
<keyword evidence="5" id="KW-0234">DNA repair</keyword>
<dbReference type="EnsemblMetazoa" id="XM_017113925.2">
    <property type="protein sequence ID" value="XP_016969414.2"/>
    <property type="gene ID" value="LOC108037372"/>
</dbReference>
<dbReference type="CDD" id="cd22999">
    <property type="entry name" value="SAP_SLX4"/>
    <property type="match status" value="1"/>
</dbReference>
<feature type="compositionally biased region" description="Low complexity" evidence="8">
    <location>
        <begin position="83"/>
        <end position="93"/>
    </location>
</feature>
<evidence type="ECO:0000256" key="6">
    <source>
        <dbReference type="ARBA" id="ARBA00023242"/>
    </source>
</evidence>
<dbReference type="Proteomes" id="UP001652680">
    <property type="component" value="Unassembled WGS sequence"/>
</dbReference>
<feature type="compositionally biased region" description="Basic and acidic residues" evidence="8">
    <location>
        <begin position="395"/>
        <end position="410"/>
    </location>
</feature>
<evidence type="ECO:0000313" key="10">
    <source>
        <dbReference type="Proteomes" id="UP001652680"/>
    </source>
</evidence>
<evidence type="ECO:0000256" key="8">
    <source>
        <dbReference type="SAM" id="MobiDB-lite"/>
    </source>
</evidence>
<organism evidence="9 10">
    <name type="scientific">Drosophila rhopaloa</name>
    <name type="common">Fruit fly</name>
    <dbReference type="NCBI Taxonomy" id="1041015"/>
    <lineage>
        <taxon>Eukaryota</taxon>
        <taxon>Metazoa</taxon>
        <taxon>Ecdysozoa</taxon>
        <taxon>Arthropoda</taxon>
        <taxon>Hexapoda</taxon>
        <taxon>Insecta</taxon>
        <taxon>Pterygota</taxon>
        <taxon>Neoptera</taxon>
        <taxon>Endopterygota</taxon>
        <taxon>Diptera</taxon>
        <taxon>Brachycera</taxon>
        <taxon>Muscomorpha</taxon>
        <taxon>Ephydroidea</taxon>
        <taxon>Drosophilidae</taxon>
        <taxon>Drosophila</taxon>
        <taxon>Sophophora</taxon>
    </lineage>
</organism>
<dbReference type="Pfam" id="PF09494">
    <property type="entry name" value="Slx4"/>
    <property type="match status" value="1"/>
</dbReference>
<sequence>MDRKTRRANFKNLQPRSTRSTKAPTDTLLLSNFFATPEEAGENPPSPAAVLAEPDPPAPKIKPIRTSNVFEKPGPKPKKAPKLKGSSASSTGGARRGRGKSKQQPSISNFLRNEQIFAEVTAQHCMADNFSPDDIEMALALSKSEAEKRGLLRLNDDEDEVVNLVDDEVASTEKIRLKLQKYGFRTAAKEDYKSLAVLPVVAGKGGRRGKWANKFTALTLRNPEVQQKKLDEKVSALLAKQVRTKKPQGEDSLMPTYKVISSYLHQLQVKCESRIIREPDEGVIEDLSLYYVTDLIEVSQAPAHHLLKNWAAIQGRDLSPERETQKTRRLRLQLELVYEELEKHFGDQQKLDQQVIEALDELEKLVAENMIEDDSKVDYNLEAETSSTSSSPSKEPPDKRPKRSMDDKENMQPATLPACLSVPNQITRCTSPDLFADSDDDLDMATNSISNEPTDVKDFSMKVYKNISISERSSPVKEVEIQSSNEDPTQISTYEVFSSDEVKIVSNATQKMTAFEDKPIEDFIDLTQEFEMIEFNDPNSKILSLIAPSETDFNSENLNEDILLGSSSQEESCPISKVHKFSLWTAEDDEDKEDISLNMEKDTQSSEQSSFHLDIITTPNDTKRSSSFSELNFSRNSMRRSVSLSTDHSFKSPLNWKINLSAEKRVSPALCAYKHSDTSFDLTQNSDDENDVILLSDEEINYSIWKANRTVKFQDVEDESSDSCFASPVSKKRAVPHFQTEDDLDAFLMAFPSDRDGLRNSHSPNKSVLSKERAEFGILDAAPSQPFIFSQLQSPVIKDSPTNIDINWAEASFLDAPVKPFARRSSHKFNDLLAKIDQPDDFDEFDQMVFRNAKNTTIAAEADVMPSGLDLLLKGEIKTPARPEPLREKKSPVVPDQVEVDGNVYTVRVCQTPKPDFTTLSESEILQQLYNYGIKPLKRKQAIKMLEFIYNQTHPIMQTAVDQDLPPRTEPLGRSKSTPVMMAEPRYQVVKSTTEASFSLTPTEPKKDFKFNDATGKELLRFSQSLPAGLCDDFELFVTQTNISKKTPQPLVPLHIAWHNLLCANTQLHESVLRYEPIDLQEVYLYLKHMGHRYDPKDLKTFFDRRCIIFRYELAAPGKQADRHVRKHPKKPSRRK</sequence>
<dbReference type="InterPro" id="IPR018574">
    <property type="entry name" value="Structure-sp_endonuc_su_Slx4"/>
</dbReference>
<accession>A0ABM5GUB9</accession>
<evidence type="ECO:0000256" key="2">
    <source>
        <dbReference type="ARBA" id="ARBA00006661"/>
    </source>
</evidence>
<evidence type="ECO:0000313" key="9">
    <source>
        <dbReference type="EnsemblMetazoa" id="XP_016969414.2"/>
    </source>
</evidence>
<dbReference type="PANTHER" id="PTHR21541:SF3">
    <property type="entry name" value="STRUCTURE-SPECIFIC ENDONUCLEASE SUBUNIT SLX4"/>
    <property type="match status" value="1"/>
</dbReference>
<comment type="similarity">
    <text evidence="2">Belongs to the SLX4 family.</text>
</comment>
<keyword evidence="6" id="KW-0539">Nucleus</keyword>
<evidence type="ECO:0000256" key="4">
    <source>
        <dbReference type="ARBA" id="ARBA00023172"/>
    </source>
</evidence>
<evidence type="ECO:0000256" key="3">
    <source>
        <dbReference type="ARBA" id="ARBA00022763"/>
    </source>
</evidence>
<evidence type="ECO:0000256" key="5">
    <source>
        <dbReference type="ARBA" id="ARBA00023204"/>
    </source>
</evidence>
<evidence type="ECO:0000256" key="7">
    <source>
        <dbReference type="ARBA" id="ARBA00029496"/>
    </source>
</evidence>
<feature type="compositionally biased region" description="Low complexity" evidence="8">
    <location>
        <begin position="384"/>
        <end position="393"/>
    </location>
</feature>
<feature type="region of interest" description="Disordered" evidence="8">
    <location>
        <begin position="1"/>
        <end position="108"/>
    </location>
</feature>
<reference evidence="9" key="2">
    <citation type="submission" date="2025-05" db="UniProtKB">
        <authorList>
            <consortium name="EnsemblMetazoa"/>
        </authorList>
    </citation>
    <scope>IDENTIFICATION</scope>
</reference>
<name>A0ABM5GUB9_DRORH</name>
<proteinExistence type="inferred from homology"/>
<protein>
    <recommendedName>
        <fullName evidence="7">Structure-specific endonuclease subunit SLX4</fullName>
    </recommendedName>
</protein>
<feature type="compositionally biased region" description="Polar residues" evidence="8">
    <location>
        <begin position="11"/>
        <end position="34"/>
    </location>
</feature>
<keyword evidence="10" id="KW-1185">Reference proteome</keyword>
<dbReference type="RefSeq" id="XP_016969414.2">
    <property type="nucleotide sequence ID" value="XM_017113925.2"/>
</dbReference>